<evidence type="ECO:0000313" key="3">
    <source>
        <dbReference type="EMBL" id="CDZ23450.1"/>
    </source>
</evidence>
<proteinExistence type="inferred from homology"/>
<dbReference type="STRING" id="29343.CCDG5_0307"/>
<accession>A0A078KQP4</accession>
<dbReference type="AlphaFoldDB" id="A0A078KQP4"/>
<dbReference type="OrthoDB" id="1845399at2"/>
<keyword evidence="1 3" id="KW-0808">Transferase</keyword>
<dbReference type="PATRIC" id="fig|29343.3.peg.323"/>
<evidence type="ECO:0000313" key="4">
    <source>
        <dbReference type="Proteomes" id="UP000032431"/>
    </source>
</evidence>
<dbReference type="GO" id="GO:0030435">
    <property type="term" value="P:sporulation resulting in formation of a cellular spore"/>
    <property type="evidence" value="ECO:0007669"/>
    <property type="project" value="UniProtKB-KW"/>
</dbReference>
<reference evidence="4" key="1">
    <citation type="submission" date="2014-07" db="EMBL/GenBank/DDBJ databases">
        <authorList>
            <person name="Wibberg D."/>
        </authorList>
    </citation>
    <scope>NUCLEOTIDE SEQUENCE [LARGE SCALE GENOMIC DNA]</scope>
    <source>
        <strain evidence="4">DG5</strain>
    </source>
</reference>
<gene>
    <name evidence="3" type="primary">tgl</name>
    <name evidence="3" type="ORF">CCDG5_0307</name>
</gene>
<keyword evidence="2" id="KW-0749">Sporulation</keyword>
<evidence type="ECO:0000256" key="1">
    <source>
        <dbReference type="ARBA" id="ARBA00022679"/>
    </source>
</evidence>
<dbReference type="EMBL" id="LM995447">
    <property type="protein sequence ID" value="CDZ23450.1"/>
    <property type="molecule type" value="Genomic_DNA"/>
</dbReference>
<dbReference type="Pfam" id="PF20085">
    <property type="entry name" value="TGL"/>
    <property type="match status" value="1"/>
</dbReference>
<dbReference type="HAMAP" id="MF_00727">
    <property type="entry name" value="Tgl"/>
    <property type="match status" value="1"/>
</dbReference>
<keyword evidence="3" id="KW-0012">Acyltransferase</keyword>
<name>A0A078KQP4_9FIRM</name>
<dbReference type="NCBIfam" id="NF002869">
    <property type="entry name" value="PRK03187.1"/>
    <property type="match status" value="1"/>
</dbReference>
<dbReference type="HOGENOM" id="CLU_088922_0_0_9"/>
<dbReference type="KEGG" id="ccel:CCDG5_0307"/>
<dbReference type="GO" id="GO:0003810">
    <property type="term" value="F:protein-glutamine gamma-glutamyltransferase activity"/>
    <property type="evidence" value="ECO:0007669"/>
    <property type="project" value="UniProtKB-EC"/>
</dbReference>
<organism evidence="3 4">
    <name type="scientific">[Clostridium] cellulosi</name>
    <dbReference type="NCBI Taxonomy" id="29343"/>
    <lineage>
        <taxon>Bacteria</taxon>
        <taxon>Bacillati</taxon>
        <taxon>Bacillota</taxon>
        <taxon>Clostridia</taxon>
        <taxon>Eubacteriales</taxon>
        <taxon>Oscillospiraceae</taxon>
        <taxon>Oscillospiraceae incertae sedis</taxon>
    </lineage>
</organism>
<sequence>MIKIAGKVVELQDIGRDFPRGGVESMIIQKIWGAEESFEYSSIDELRFEVELRKSTIEAAVELNSSGMGFAIFEKSRCNTDYWKRSPDGGFVLKSNVRPSDAMRDIYKNGSLYATECATAIMIVFYKAVLTLYPDALYDKVFSNITLMNWHHIDPVFGSIGLMKNTKDFLPGDRGYFINPDVDPLTPHWQGENVIILGGGSYYGHGIGIKNAEAIIEALNQNRARGSNKSAYMLKKVGRVNYRKLFRTAKSYH</sequence>
<protein>
    <submittedName>
        <fullName evidence="3">Transglutaminase</fullName>
        <ecNumber evidence="3">2.3.2.13</ecNumber>
    </submittedName>
</protein>
<dbReference type="EC" id="2.3.2.13" evidence="3"/>
<keyword evidence="4" id="KW-1185">Reference proteome</keyword>
<dbReference type="Proteomes" id="UP000032431">
    <property type="component" value="Chromosome I"/>
</dbReference>
<evidence type="ECO:0000256" key="2">
    <source>
        <dbReference type="ARBA" id="ARBA00022969"/>
    </source>
</evidence>
<dbReference type="InterPro" id="IPR020916">
    <property type="entry name" value="Gln_gamma-glutamylTfrase_bac"/>
</dbReference>